<dbReference type="Proteomes" id="UP001227192">
    <property type="component" value="Unassembled WGS sequence"/>
</dbReference>
<reference evidence="1" key="1">
    <citation type="submission" date="2015-06" db="EMBL/GenBank/DDBJ databases">
        <authorList>
            <person name="Nguyen H."/>
        </authorList>
    </citation>
    <scope>NUCLEOTIDE SEQUENCE</scope>
    <source>
        <strain evidence="1">DAOM 180753</strain>
    </source>
</reference>
<comment type="caution">
    <text evidence="1">The sequence shown here is derived from an EMBL/GenBank/DDBJ whole genome shotgun (WGS) entry which is preliminary data.</text>
</comment>
<accession>A0AAI9TPE3</accession>
<name>A0AAI9TPE3_PENTH</name>
<proteinExistence type="predicted"/>
<gene>
    <name evidence="1" type="ORF">VN97_g2299</name>
</gene>
<reference evidence="1" key="2">
    <citation type="journal article" date="2016" name="Fungal Biol.">
        <title>Ochratoxin A production by Penicillium thymicola.</title>
        <authorList>
            <person name="Nguyen H.D.T."/>
            <person name="McMullin D.R."/>
            <person name="Ponomareva E."/>
            <person name="Riley R."/>
            <person name="Pomraning K.R."/>
            <person name="Baker S.E."/>
            <person name="Seifert K.A."/>
        </authorList>
    </citation>
    <scope>NUCLEOTIDE SEQUENCE</scope>
    <source>
        <strain evidence="1">DAOM 180753</strain>
    </source>
</reference>
<protein>
    <submittedName>
        <fullName evidence="1">Uncharacterized protein</fullName>
    </submittedName>
</protein>
<dbReference type="EMBL" id="LACB01000044">
    <property type="protein sequence ID" value="KAJ9490944.1"/>
    <property type="molecule type" value="Genomic_DNA"/>
</dbReference>
<keyword evidence="2" id="KW-1185">Reference proteome</keyword>
<evidence type="ECO:0000313" key="2">
    <source>
        <dbReference type="Proteomes" id="UP001227192"/>
    </source>
</evidence>
<sequence>MTCIAYPFC</sequence>
<feature type="non-terminal residue" evidence="1">
    <location>
        <position position="9"/>
    </location>
</feature>
<evidence type="ECO:0000313" key="1">
    <source>
        <dbReference type="EMBL" id="KAJ9490944.1"/>
    </source>
</evidence>
<organism evidence="1 2">
    <name type="scientific">Penicillium thymicola</name>
    <dbReference type="NCBI Taxonomy" id="293382"/>
    <lineage>
        <taxon>Eukaryota</taxon>
        <taxon>Fungi</taxon>
        <taxon>Dikarya</taxon>
        <taxon>Ascomycota</taxon>
        <taxon>Pezizomycotina</taxon>
        <taxon>Eurotiomycetes</taxon>
        <taxon>Eurotiomycetidae</taxon>
        <taxon>Eurotiales</taxon>
        <taxon>Aspergillaceae</taxon>
        <taxon>Penicillium</taxon>
    </lineage>
</organism>